<keyword evidence="1" id="KW-0732">Signal</keyword>
<evidence type="ECO:0000256" key="1">
    <source>
        <dbReference type="SAM" id="SignalP"/>
    </source>
</evidence>
<accession>A0A916T3V9</accession>
<dbReference type="EMBL" id="BMGC01000008">
    <property type="protein sequence ID" value="GGB28199.1"/>
    <property type="molecule type" value="Genomic_DNA"/>
</dbReference>
<dbReference type="SUPFAM" id="SSF56601">
    <property type="entry name" value="beta-lactamase/transpeptidase-like"/>
    <property type="match status" value="1"/>
</dbReference>
<proteinExistence type="predicted"/>
<keyword evidence="4" id="KW-1185">Reference proteome</keyword>
<feature type="domain" description="NTF2-like N-terminal transpeptidase" evidence="2">
    <location>
        <begin position="31"/>
        <end position="144"/>
    </location>
</feature>
<dbReference type="Proteomes" id="UP000621454">
    <property type="component" value="Unassembled WGS sequence"/>
</dbReference>
<feature type="chain" id="PRO_5037617231" description="NTF2-like N-terminal transpeptidase domain-containing protein" evidence="1">
    <location>
        <begin position="20"/>
        <end position="552"/>
    </location>
</feature>
<comment type="caution">
    <text evidence="3">The sequence shown here is derived from an EMBL/GenBank/DDBJ whole genome shotgun (WGS) entry which is preliminary data.</text>
</comment>
<feature type="signal peptide" evidence="1">
    <location>
        <begin position="1"/>
        <end position="19"/>
    </location>
</feature>
<evidence type="ECO:0000259" key="2">
    <source>
        <dbReference type="Pfam" id="PF05223"/>
    </source>
</evidence>
<reference evidence="3" key="1">
    <citation type="journal article" date="2014" name="Int. J. Syst. Evol. Microbiol.">
        <title>Complete genome sequence of Corynebacterium casei LMG S-19264T (=DSM 44701T), isolated from a smear-ripened cheese.</title>
        <authorList>
            <consortium name="US DOE Joint Genome Institute (JGI-PGF)"/>
            <person name="Walter F."/>
            <person name="Albersmeier A."/>
            <person name="Kalinowski J."/>
            <person name="Ruckert C."/>
        </authorList>
    </citation>
    <scope>NUCLEOTIDE SEQUENCE</scope>
    <source>
        <strain evidence="3">CGMCC 1.12827</strain>
    </source>
</reference>
<dbReference type="GO" id="GO:0046677">
    <property type="term" value="P:response to antibiotic"/>
    <property type="evidence" value="ECO:0007669"/>
    <property type="project" value="InterPro"/>
</dbReference>
<protein>
    <recommendedName>
        <fullName evidence="2">NTF2-like N-terminal transpeptidase domain-containing protein</fullName>
    </recommendedName>
</protein>
<organism evidence="3 4">
    <name type="scientific">Gordonia jinhuaensis</name>
    <dbReference type="NCBI Taxonomy" id="1517702"/>
    <lineage>
        <taxon>Bacteria</taxon>
        <taxon>Bacillati</taxon>
        <taxon>Actinomycetota</taxon>
        <taxon>Actinomycetes</taxon>
        <taxon>Mycobacteriales</taxon>
        <taxon>Gordoniaceae</taxon>
        <taxon>Gordonia</taxon>
    </lineage>
</organism>
<reference evidence="3" key="2">
    <citation type="submission" date="2020-09" db="EMBL/GenBank/DDBJ databases">
        <authorList>
            <person name="Sun Q."/>
            <person name="Zhou Y."/>
        </authorList>
    </citation>
    <scope>NUCLEOTIDE SEQUENCE</scope>
    <source>
        <strain evidence="3">CGMCC 1.12827</strain>
    </source>
</reference>
<evidence type="ECO:0000313" key="3">
    <source>
        <dbReference type="EMBL" id="GGB28199.1"/>
    </source>
</evidence>
<dbReference type="PROSITE" id="PS51257">
    <property type="entry name" value="PROKAR_LIPOPROTEIN"/>
    <property type="match status" value="1"/>
</dbReference>
<sequence length="552" mass="56438">MRAVVSALAVTAVAGSLLAGCGSDKRSGLEKVADSYASALEKRDASKAANLTTSPVQAGEAIDATLRGVDPERVDVEIANPVSYSDGSGSFTLKTTWDIGTTPHAGADAPHRTFVTTSQATARHLSAGWRLQWNPSLIYPGLQPGGSLQVIDTDAKPVPKVVAADRSTWMAQQPVNTVTIAFSKTPDPVGSARALSADLAPVAPAITTEVIRKAGAAANGAPATVVSLRDDDLAALPNDPATIPGVAVTKGSDLLVLDRRLNTPLSAGVKAAWQDIRDATSGWQARMVNPNAAPVIIDQQQGKPGPNLTTTFDPNTQLVLEDSVVEVAQPAAMMVLNATTGGIQAAAFNSAASAGDLSLTDSYLVGRTLDPVRAAIDAGANGDDKKRGAITDTLGLGLSFQVPGVQAVGQTVQASSSTSSMSVVPVSFDKSDPKSTMLGMGALGLAIAQGKTVLPSFVTVGKTKVTGGDPGTVDPKVNAAINAAMKTTAATGDASDLVDAPGLRALVGTNGPQGPGWFLGIQGNRVVVIYCEGEKSGTASLAVAQRYFREMR</sequence>
<dbReference type="InterPro" id="IPR012338">
    <property type="entry name" value="Beta-lactam/transpept-like"/>
</dbReference>
<dbReference type="InterPro" id="IPR007887">
    <property type="entry name" value="MecA_N"/>
</dbReference>
<name>A0A916T3V9_9ACTN</name>
<gene>
    <name evidence="3" type="ORF">GCM10011489_15490</name>
</gene>
<dbReference type="AlphaFoldDB" id="A0A916T3V9"/>
<evidence type="ECO:0000313" key="4">
    <source>
        <dbReference type="Proteomes" id="UP000621454"/>
    </source>
</evidence>
<dbReference type="Pfam" id="PF05223">
    <property type="entry name" value="MecA_N"/>
    <property type="match status" value="1"/>
</dbReference>